<comment type="caution">
    <text evidence="2">The sequence shown here is derived from an EMBL/GenBank/DDBJ whole genome shotgun (WGS) entry which is preliminary data.</text>
</comment>
<sequence length="135" mass="13686">MKLTLALVVGAIATLLSGCGVSSATSLSVQRAGGSIMIAASTEPDAVMEAQIVGILTRTAQGCLAVASGSELHVLVFPFGSTLAEAGQSVEVPEIGTVHLDDPIEGGGGGYIHLSNMPEECRLGDEFAVWQTVSS</sequence>
<dbReference type="Proteomes" id="UP001589667">
    <property type="component" value="Unassembled WGS sequence"/>
</dbReference>
<evidence type="ECO:0008006" key="4">
    <source>
        <dbReference type="Google" id="ProtNLM"/>
    </source>
</evidence>
<keyword evidence="1" id="KW-0732">Signal</keyword>
<feature type="signal peptide" evidence="1">
    <location>
        <begin position="1"/>
        <end position="24"/>
    </location>
</feature>
<evidence type="ECO:0000313" key="2">
    <source>
        <dbReference type="EMBL" id="MFB9643881.1"/>
    </source>
</evidence>
<dbReference type="EMBL" id="JBHMBL010000004">
    <property type="protein sequence ID" value="MFB9643881.1"/>
    <property type="molecule type" value="Genomic_DNA"/>
</dbReference>
<evidence type="ECO:0000256" key="1">
    <source>
        <dbReference type="SAM" id="SignalP"/>
    </source>
</evidence>
<keyword evidence="3" id="KW-1185">Reference proteome</keyword>
<dbReference type="RefSeq" id="WP_157424509.1">
    <property type="nucleotide sequence ID" value="NZ_BAAANI010000005.1"/>
</dbReference>
<gene>
    <name evidence="2" type="ORF">ACFFQV_16425</name>
</gene>
<reference evidence="2 3" key="1">
    <citation type="submission" date="2024-09" db="EMBL/GenBank/DDBJ databases">
        <authorList>
            <person name="Sun Q."/>
            <person name="Mori K."/>
        </authorList>
    </citation>
    <scope>NUCLEOTIDE SEQUENCE [LARGE SCALE GENOMIC DNA]</scope>
    <source>
        <strain evidence="2 3">JCM 14321</strain>
    </source>
</reference>
<dbReference type="PROSITE" id="PS51257">
    <property type="entry name" value="PROKAR_LIPOPROTEIN"/>
    <property type="match status" value="1"/>
</dbReference>
<accession>A0ABV5SW18</accession>
<evidence type="ECO:0000313" key="3">
    <source>
        <dbReference type="Proteomes" id="UP001589667"/>
    </source>
</evidence>
<organism evidence="2 3">
    <name type="scientific">Agromyces lapidis</name>
    <dbReference type="NCBI Taxonomy" id="279574"/>
    <lineage>
        <taxon>Bacteria</taxon>
        <taxon>Bacillati</taxon>
        <taxon>Actinomycetota</taxon>
        <taxon>Actinomycetes</taxon>
        <taxon>Micrococcales</taxon>
        <taxon>Microbacteriaceae</taxon>
        <taxon>Agromyces</taxon>
    </lineage>
</organism>
<proteinExistence type="predicted"/>
<name>A0ABV5SW18_9MICO</name>
<protein>
    <recommendedName>
        <fullName evidence="4">Lipoprotein</fullName>
    </recommendedName>
</protein>
<feature type="chain" id="PRO_5046201231" description="Lipoprotein" evidence="1">
    <location>
        <begin position="25"/>
        <end position="135"/>
    </location>
</feature>